<dbReference type="AlphaFoldDB" id="A0A9I9E7P6"/>
<proteinExistence type="predicted"/>
<feature type="region of interest" description="Disordered" evidence="1">
    <location>
        <begin position="47"/>
        <end position="72"/>
    </location>
</feature>
<accession>A0A9I9E7P6</accession>
<dbReference type="EnsemblPlants" id="MELO3C029840.2.1">
    <property type="protein sequence ID" value="MELO3C029840.2.1"/>
    <property type="gene ID" value="MELO3C029840.2"/>
</dbReference>
<sequence>MFMKWYLKFCIFEKQSLNNCLDKRRKQVMKILFHHFQGDTNGDKVGRGGVVGDAENAGKKSGKCPTRGPRFR</sequence>
<protein>
    <submittedName>
        <fullName evidence="2">Uncharacterized protein</fullName>
    </submittedName>
</protein>
<evidence type="ECO:0000313" key="2">
    <source>
        <dbReference type="EnsemblPlants" id="MELO3C029840.2.1"/>
    </source>
</evidence>
<reference evidence="2" key="1">
    <citation type="submission" date="2023-03" db="UniProtKB">
        <authorList>
            <consortium name="EnsemblPlants"/>
        </authorList>
    </citation>
    <scope>IDENTIFICATION</scope>
</reference>
<evidence type="ECO:0000256" key="1">
    <source>
        <dbReference type="SAM" id="MobiDB-lite"/>
    </source>
</evidence>
<organism evidence="2">
    <name type="scientific">Cucumis melo</name>
    <name type="common">Muskmelon</name>
    <dbReference type="NCBI Taxonomy" id="3656"/>
    <lineage>
        <taxon>Eukaryota</taxon>
        <taxon>Viridiplantae</taxon>
        <taxon>Streptophyta</taxon>
        <taxon>Embryophyta</taxon>
        <taxon>Tracheophyta</taxon>
        <taxon>Spermatophyta</taxon>
        <taxon>Magnoliopsida</taxon>
        <taxon>eudicotyledons</taxon>
        <taxon>Gunneridae</taxon>
        <taxon>Pentapetalae</taxon>
        <taxon>rosids</taxon>
        <taxon>fabids</taxon>
        <taxon>Cucurbitales</taxon>
        <taxon>Cucurbitaceae</taxon>
        <taxon>Benincaseae</taxon>
        <taxon>Cucumis</taxon>
    </lineage>
</organism>
<dbReference type="Gramene" id="MELO3C029840.2.1">
    <property type="protein sequence ID" value="MELO3C029840.2.1"/>
    <property type="gene ID" value="MELO3C029840.2"/>
</dbReference>
<name>A0A9I9E7P6_CUCME</name>